<dbReference type="AlphaFoldDB" id="A0A1L8D7Y7"/>
<protein>
    <submittedName>
        <fullName evidence="1">Uncharacterized protein</fullName>
    </submittedName>
</protein>
<organism evidence="1">
    <name type="scientific">Nyssomyia neivai</name>
    <dbReference type="NCBI Taxonomy" id="330878"/>
    <lineage>
        <taxon>Eukaryota</taxon>
        <taxon>Metazoa</taxon>
        <taxon>Ecdysozoa</taxon>
        <taxon>Arthropoda</taxon>
        <taxon>Hexapoda</taxon>
        <taxon>Insecta</taxon>
        <taxon>Pterygota</taxon>
        <taxon>Neoptera</taxon>
        <taxon>Endopterygota</taxon>
        <taxon>Diptera</taxon>
        <taxon>Nematocera</taxon>
        <taxon>Psychodoidea</taxon>
        <taxon>Psychodidae</taxon>
        <taxon>Nyssomyia</taxon>
    </lineage>
</organism>
<accession>A0A1L8D7Y7</accession>
<name>A0A1L8D7Y7_9DIPT</name>
<sequence length="84" mass="9830">MQCNLRRYYPVQSQCVALLPSTRHFFCLWLHSNVHCCKTFTPTISEQHSQALFSLFFYYIKKLFSVSLVQTLQSGPILSTHTRT</sequence>
<reference evidence="1" key="1">
    <citation type="submission" date="2016-12" db="EMBL/GenBank/DDBJ databases">
        <title>An insight into the sialome and mialome of the sand fly, Nyssomyia neivai.</title>
        <authorList>
            <person name="Sebastian V."/>
            <person name="Goulart T.M."/>
            <person name="Oliveira W."/>
            <person name="Calvo E."/>
            <person name="Oliveira L.F."/>
            <person name="Pinto M.C."/>
            <person name="Rosselino A.M."/>
            <person name="Ribeiro J.M."/>
        </authorList>
    </citation>
    <scope>NUCLEOTIDE SEQUENCE</scope>
</reference>
<evidence type="ECO:0000313" key="1">
    <source>
        <dbReference type="EMBL" id="JAV02573.1"/>
    </source>
</evidence>
<proteinExistence type="predicted"/>
<dbReference type="EMBL" id="GFDF01011511">
    <property type="protein sequence ID" value="JAV02573.1"/>
    <property type="molecule type" value="Transcribed_RNA"/>
</dbReference>